<dbReference type="Proteomes" id="UP001597092">
    <property type="component" value="Unassembled WGS sequence"/>
</dbReference>
<proteinExistence type="predicted"/>
<comment type="caution">
    <text evidence="1">The sequence shown here is derived from an EMBL/GenBank/DDBJ whole genome shotgun (WGS) entry which is preliminary data.</text>
</comment>
<dbReference type="EMBL" id="JBHUDP010000001">
    <property type="protein sequence ID" value="MFD1684295.1"/>
    <property type="molecule type" value="Genomic_DNA"/>
</dbReference>
<evidence type="ECO:0000313" key="1">
    <source>
        <dbReference type="EMBL" id="MFD1684295.1"/>
    </source>
</evidence>
<name>A0ABD6DQU9_9EURY</name>
<sequence length="44" mass="4778">MFARDPAGVVLEWPTASNPQKPGTCDVTLVRNDQREAVVPVAIE</sequence>
<organism evidence="1 2">
    <name type="scientific">Halobellus litoreus</name>
    <dbReference type="NCBI Taxonomy" id="755310"/>
    <lineage>
        <taxon>Archaea</taxon>
        <taxon>Methanobacteriati</taxon>
        <taxon>Methanobacteriota</taxon>
        <taxon>Stenosarchaea group</taxon>
        <taxon>Halobacteria</taxon>
        <taxon>Halobacteriales</taxon>
        <taxon>Haloferacaceae</taxon>
        <taxon>Halobellus</taxon>
    </lineage>
</organism>
<keyword evidence="2" id="KW-1185">Reference proteome</keyword>
<gene>
    <name evidence="1" type="ORF">ACFSAS_01575</name>
</gene>
<dbReference type="RefSeq" id="WP_256308215.1">
    <property type="nucleotide sequence ID" value="NZ_JANHAW010000002.1"/>
</dbReference>
<reference evidence="1 2" key="1">
    <citation type="journal article" date="2019" name="Int. J. Syst. Evol. Microbiol.">
        <title>The Global Catalogue of Microorganisms (GCM) 10K type strain sequencing project: providing services to taxonomists for standard genome sequencing and annotation.</title>
        <authorList>
            <consortium name="The Broad Institute Genomics Platform"/>
            <consortium name="The Broad Institute Genome Sequencing Center for Infectious Disease"/>
            <person name="Wu L."/>
            <person name="Ma J."/>
        </authorList>
    </citation>
    <scope>NUCLEOTIDE SEQUENCE [LARGE SCALE GENOMIC DNA]</scope>
    <source>
        <strain evidence="1 2">CGMCC 1.10387</strain>
    </source>
</reference>
<protein>
    <submittedName>
        <fullName evidence="1">Uncharacterized protein</fullName>
    </submittedName>
</protein>
<evidence type="ECO:0000313" key="2">
    <source>
        <dbReference type="Proteomes" id="UP001597092"/>
    </source>
</evidence>
<accession>A0ABD6DQU9</accession>
<dbReference type="AlphaFoldDB" id="A0ABD6DQU9"/>